<comment type="similarity">
    <text evidence="1">Belongs to the peroxiredoxin family. AhpC/Prx1 subfamily.</text>
</comment>
<dbReference type="GO" id="GO:0042744">
    <property type="term" value="P:hydrogen peroxide catabolic process"/>
    <property type="evidence" value="ECO:0007669"/>
    <property type="project" value="TreeGrafter"/>
</dbReference>
<feature type="active site" description="Cysteine sulfenic acid (-SOH) intermediate; for peroxidase activity" evidence="10">
    <location>
        <position position="48"/>
    </location>
</feature>
<keyword evidence="3 9" id="KW-0575">Peroxidase</keyword>
<organism evidence="12">
    <name type="scientific">Paramoeba aestuarina</name>
    <dbReference type="NCBI Taxonomy" id="180227"/>
    <lineage>
        <taxon>Eukaryota</taxon>
        <taxon>Amoebozoa</taxon>
        <taxon>Discosea</taxon>
        <taxon>Flabellinia</taxon>
        <taxon>Dactylopodida</taxon>
        <taxon>Paramoebidae</taxon>
        <taxon>Paramoeba</taxon>
    </lineage>
</organism>
<dbReference type="GO" id="GO:0008379">
    <property type="term" value="F:thioredoxin peroxidase activity"/>
    <property type="evidence" value="ECO:0007669"/>
    <property type="project" value="TreeGrafter"/>
</dbReference>
<dbReference type="GO" id="GO:0045454">
    <property type="term" value="P:cell redox homeostasis"/>
    <property type="evidence" value="ECO:0007669"/>
    <property type="project" value="TreeGrafter"/>
</dbReference>
<dbReference type="InterPro" id="IPR013766">
    <property type="entry name" value="Thioredoxin_domain"/>
</dbReference>
<accession>A0A7S4L941</accession>
<dbReference type="AlphaFoldDB" id="A0A7S4L941"/>
<dbReference type="EMBL" id="HBKR01026345">
    <property type="protein sequence ID" value="CAE2319079.1"/>
    <property type="molecule type" value="Transcribed_RNA"/>
</dbReference>
<keyword evidence="6" id="KW-1015">Disulfide bond</keyword>
<evidence type="ECO:0000256" key="5">
    <source>
        <dbReference type="ARBA" id="ARBA00023002"/>
    </source>
</evidence>
<evidence type="ECO:0000256" key="2">
    <source>
        <dbReference type="ARBA" id="ARBA00013017"/>
    </source>
</evidence>
<dbReference type="InterPro" id="IPR024706">
    <property type="entry name" value="Peroxiredoxin_AhpC-typ"/>
</dbReference>
<dbReference type="Pfam" id="PF00578">
    <property type="entry name" value="AhpC-TSA"/>
    <property type="match status" value="1"/>
</dbReference>
<evidence type="ECO:0000256" key="8">
    <source>
        <dbReference type="ARBA" id="ARBA00049091"/>
    </source>
</evidence>
<dbReference type="InterPro" id="IPR019479">
    <property type="entry name" value="Peroxiredoxin_C"/>
</dbReference>
<dbReference type="Gene3D" id="3.40.30.10">
    <property type="entry name" value="Glutaredoxin"/>
    <property type="match status" value="1"/>
</dbReference>
<dbReference type="InterPro" id="IPR050217">
    <property type="entry name" value="Peroxiredoxin"/>
</dbReference>
<dbReference type="GO" id="GO:0005829">
    <property type="term" value="C:cytosol"/>
    <property type="evidence" value="ECO:0007669"/>
    <property type="project" value="TreeGrafter"/>
</dbReference>
<dbReference type="CDD" id="cd03015">
    <property type="entry name" value="PRX_Typ2cys"/>
    <property type="match status" value="1"/>
</dbReference>
<keyword evidence="5 9" id="KW-0560">Oxidoreductase</keyword>
<dbReference type="InterPro" id="IPR036249">
    <property type="entry name" value="Thioredoxin-like_sf"/>
</dbReference>
<dbReference type="InterPro" id="IPR000866">
    <property type="entry name" value="AhpC/TSA"/>
</dbReference>
<reference evidence="12" key="1">
    <citation type="submission" date="2021-01" db="EMBL/GenBank/DDBJ databases">
        <authorList>
            <person name="Corre E."/>
            <person name="Pelletier E."/>
            <person name="Niang G."/>
            <person name="Scheremetjew M."/>
            <person name="Finn R."/>
            <person name="Kale V."/>
            <person name="Holt S."/>
            <person name="Cochrane G."/>
            <person name="Meng A."/>
            <person name="Brown T."/>
            <person name="Cohen L."/>
        </authorList>
    </citation>
    <scope>NUCLEOTIDE SEQUENCE</scope>
    <source>
        <strain evidence="12">SoJaBio B1-5/56/2</strain>
    </source>
</reference>
<dbReference type="Pfam" id="PF10417">
    <property type="entry name" value="1-cysPrx_C"/>
    <property type="match status" value="1"/>
</dbReference>
<dbReference type="GO" id="GO:0033554">
    <property type="term" value="P:cellular response to stress"/>
    <property type="evidence" value="ECO:0007669"/>
    <property type="project" value="TreeGrafter"/>
</dbReference>
<evidence type="ECO:0000256" key="7">
    <source>
        <dbReference type="ARBA" id="ARBA00023284"/>
    </source>
</evidence>
<gene>
    <name evidence="12" type="ORF">NAES01612_LOCUS17265</name>
</gene>
<proteinExistence type="inferred from homology"/>
<keyword evidence="7 9" id="KW-0676">Redox-active center</keyword>
<dbReference type="PANTHER" id="PTHR10681:SF128">
    <property type="entry name" value="THIOREDOXIN-DEPENDENT PEROXIDE REDUCTASE, MITOCHONDRIAL"/>
    <property type="match status" value="1"/>
</dbReference>
<comment type="function">
    <text evidence="9">Thiol-specific peroxidase that catalyzes the reduction of hydrogen peroxide and organic hydroperoxides to water and alcohols, respectively.</text>
</comment>
<dbReference type="PIRSF" id="PIRSF000239">
    <property type="entry name" value="AHPC"/>
    <property type="match status" value="1"/>
</dbReference>
<dbReference type="FunFam" id="3.40.30.10:FF:000003">
    <property type="entry name" value="Peroxiredoxin 1"/>
    <property type="match status" value="1"/>
</dbReference>
<name>A0A7S4L941_9EUKA</name>
<protein>
    <recommendedName>
        <fullName evidence="2">thioredoxin-dependent peroxiredoxin</fullName>
        <ecNumber evidence="2">1.11.1.24</ecNumber>
    </recommendedName>
</protein>
<dbReference type="EC" id="1.11.1.24" evidence="2"/>
<dbReference type="SUPFAM" id="SSF52833">
    <property type="entry name" value="Thioredoxin-like"/>
    <property type="match status" value="1"/>
</dbReference>
<evidence type="ECO:0000256" key="4">
    <source>
        <dbReference type="ARBA" id="ARBA00022862"/>
    </source>
</evidence>
<evidence type="ECO:0000259" key="11">
    <source>
        <dbReference type="PROSITE" id="PS51352"/>
    </source>
</evidence>
<comment type="catalytic activity">
    <reaction evidence="8">
        <text>a hydroperoxide + [thioredoxin]-dithiol = an alcohol + [thioredoxin]-disulfide + H2O</text>
        <dbReference type="Rhea" id="RHEA:62620"/>
        <dbReference type="Rhea" id="RHEA-COMP:10698"/>
        <dbReference type="Rhea" id="RHEA-COMP:10700"/>
        <dbReference type="ChEBI" id="CHEBI:15377"/>
        <dbReference type="ChEBI" id="CHEBI:29950"/>
        <dbReference type="ChEBI" id="CHEBI:30879"/>
        <dbReference type="ChEBI" id="CHEBI:35924"/>
        <dbReference type="ChEBI" id="CHEBI:50058"/>
        <dbReference type="EC" id="1.11.1.24"/>
    </reaction>
</comment>
<sequence length="197" mass="21839">MGAGIGKAAPDFTADAVVNGEITKVSLKDYEGKWVVLFFYPLDWTFVCPTEILEFSHHADKFREIGCEVLGISIDSVYSHLAWINTGRKEGGLGGSLNIPLLSDLNKKISEAYGALYLESGHTLRATYIIDPKGICKHLSLNDPPVGRSVNEVMRLVQGYQFVEENGEVCPMNWTPGDLTIKPDPTKKLEYFEKKNA</sequence>
<evidence type="ECO:0000256" key="6">
    <source>
        <dbReference type="ARBA" id="ARBA00023157"/>
    </source>
</evidence>
<evidence type="ECO:0000256" key="10">
    <source>
        <dbReference type="PIRSR" id="PIRSR000239-1"/>
    </source>
</evidence>
<evidence type="ECO:0000256" key="3">
    <source>
        <dbReference type="ARBA" id="ARBA00022559"/>
    </source>
</evidence>
<dbReference type="PANTHER" id="PTHR10681">
    <property type="entry name" value="THIOREDOXIN PEROXIDASE"/>
    <property type="match status" value="1"/>
</dbReference>
<dbReference type="PROSITE" id="PS51352">
    <property type="entry name" value="THIOREDOXIN_2"/>
    <property type="match status" value="1"/>
</dbReference>
<evidence type="ECO:0000256" key="1">
    <source>
        <dbReference type="ARBA" id="ARBA00009796"/>
    </source>
</evidence>
<evidence type="ECO:0000256" key="9">
    <source>
        <dbReference type="PIRNR" id="PIRNR000239"/>
    </source>
</evidence>
<dbReference type="GO" id="GO:0006979">
    <property type="term" value="P:response to oxidative stress"/>
    <property type="evidence" value="ECO:0007669"/>
    <property type="project" value="TreeGrafter"/>
</dbReference>
<feature type="domain" description="Thioredoxin" evidence="11">
    <location>
        <begin position="3"/>
        <end position="162"/>
    </location>
</feature>
<keyword evidence="4 9" id="KW-0049">Antioxidant</keyword>
<evidence type="ECO:0000313" key="12">
    <source>
        <dbReference type="EMBL" id="CAE2319079.1"/>
    </source>
</evidence>